<feature type="binding site" evidence="2">
    <location>
        <position position="156"/>
    </location>
    <ligand>
        <name>ATP</name>
        <dbReference type="ChEBI" id="CHEBI:30616"/>
    </ligand>
</feature>
<feature type="binding site" evidence="2">
    <location>
        <position position="223"/>
    </location>
    <ligand>
        <name>ATP</name>
        <dbReference type="ChEBI" id="CHEBI:30616"/>
    </ligand>
</feature>
<dbReference type="Pfam" id="PF02769">
    <property type="entry name" value="AIRS_C"/>
    <property type="match status" value="1"/>
</dbReference>
<comment type="catalytic activity">
    <reaction evidence="2">
        <text>thiamine phosphate + ATP = thiamine diphosphate + ADP</text>
        <dbReference type="Rhea" id="RHEA:15913"/>
        <dbReference type="ChEBI" id="CHEBI:30616"/>
        <dbReference type="ChEBI" id="CHEBI:37575"/>
        <dbReference type="ChEBI" id="CHEBI:58937"/>
        <dbReference type="ChEBI" id="CHEBI:456216"/>
        <dbReference type="EC" id="2.7.4.16"/>
    </reaction>
</comment>
<feature type="domain" description="PurM-like N-terminal" evidence="3">
    <location>
        <begin position="38"/>
        <end position="146"/>
    </location>
</feature>
<dbReference type="EC" id="2.7.4.16" evidence="2"/>
<feature type="binding site" evidence="2">
    <location>
        <position position="40"/>
    </location>
    <ligand>
        <name>Mg(2+)</name>
        <dbReference type="ChEBI" id="CHEBI:18420"/>
        <label>3</label>
    </ligand>
</feature>
<dbReference type="AlphaFoldDB" id="A0A254Q0R3"/>
<dbReference type="InterPro" id="IPR016188">
    <property type="entry name" value="PurM-like_N"/>
</dbReference>
<comment type="pathway">
    <text evidence="2">Cofactor biosynthesis; thiamine diphosphate biosynthesis; thiamine diphosphate from thiamine phosphate: step 1/1.</text>
</comment>
<dbReference type="InterPro" id="IPR036676">
    <property type="entry name" value="PurM-like_C_sf"/>
</dbReference>
<dbReference type="Gene3D" id="3.30.1330.10">
    <property type="entry name" value="PurM-like, N-terminal domain"/>
    <property type="match status" value="1"/>
</dbReference>
<evidence type="ECO:0000256" key="1">
    <source>
        <dbReference type="ARBA" id="ARBA00022977"/>
    </source>
</evidence>
<evidence type="ECO:0000259" key="4">
    <source>
        <dbReference type="Pfam" id="PF02769"/>
    </source>
</evidence>
<feature type="binding site" evidence="2">
    <location>
        <position position="55"/>
    </location>
    <ligand>
        <name>Mg(2+)</name>
        <dbReference type="ChEBI" id="CHEBI:18420"/>
        <label>4</label>
    </ligand>
</feature>
<gene>
    <name evidence="2" type="primary">thiL</name>
    <name evidence="5" type="ORF">CBI30_09110</name>
</gene>
<dbReference type="GO" id="GO:0005524">
    <property type="term" value="F:ATP binding"/>
    <property type="evidence" value="ECO:0007669"/>
    <property type="project" value="UniProtKB-UniRule"/>
</dbReference>
<dbReference type="Gene3D" id="3.90.650.10">
    <property type="entry name" value="PurM-like C-terminal domain"/>
    <property type="match status" value="1"/>
</dbReference>
<feature type="binding site" evidence="2">
    <location>
        <position position="56"/>
    </location>
    <ligand>
        <name>Mg(2+)</name>
        <dbReference type="ChEBI" id="CHEBI:18420"/>
        <label>1</label>
    </ligand>
</feature>
<evidence type="ECO:0000256" key="2">
    <source>
        <dbReference type="HAMAP-Rule" id="MF_02128"/>
    </source>
</evidence>
<dbReference type="OrthoDB" id="9802811at2"/>
<keyword evidence="2 5" id="KW-0418">Kinase</keyword>
<keyword evidence="2" id="KW-0460">Magnesium</keyword>
<feature type="binding site" evidence="2">
    <location>
        <position position="336"/>
    </location>
    <ligand>
        <name>substrate</name>
    </ligand>
</feature>
<organism evidence="5 6">
    <name type="scientific">Polynucleobacter aenigmaticus</name>
    <dbReference type="NCBI Taxonomy" id="1743164"/>
    <lineage>
        <taxon>Bacteria</taxon>
        <taxon>Pseudomonadati</taxon>
        <taxon>Pseudomonadota</taxon>
        <taxon>Betaproteobacteria</taxon>
        <taxon>Burkholderiales</taxon>
        <taxon>Burkholderiaceae</taxon>
        <taxon>Polynucleobacter</taxon>
    </lineage>
</organism>
<keyword evidence="6" id="KW-1185">Reference proteome</keyword>
<keyword evidence="2" id="KW-0808">Transferase</keyword>
<dbReference type="PANTHER" id="PTHR30270">
    <property type="entry name" value="THIAMINE-MONOPHOSPHATE KINASE"/>
    <property type="match status" value="1"/>
</dbReference>
<sequence length="340" mass="36391">MQSQSSPLGEFDVIQRFFKTQSEAMLAANPGSVTLGIGDDCALLKTGPHEEIAITSDMLVCGRHFFEDANPEWLGWKALAVNLSDLAAMGAKPLGFTLALALPKADPSWLKAFSKGLFAIANQYSCPLIGGDTTAGPLNICITAFGGIPKEKAIQRSGALKDDDIWVSGTIGDARLTLAALRHEITLSKSDLALIEPRMHQPTPRVELGIALREIASSALDISDGLLGDLRHILKQSNKDADIFLDRIPKSATLLKQSADIQTQYAACGGDDYELCFTAPTSQREAIAKIGANLNLPLTQIGSVKSMQNSAPEIRLINHAGATLNQLEANALLQSFDHFA</sequence>
<protein>
    <recommendedName>
        <fullName evidence="2">Thiamine-monophosphate kinase</fullName>
        <shortName evidence="2">TMP kinase</shortName>
        <shortName evidence="2">Thiamine-phosphate kinase</shortName>
        <ecNumber evidence="2">2.7.4.16</ecNumber>
    </recommendedName>
</protein>
<feature type="binding site" evidence="2">
    <location>
        <position position="64"/>
    </location>
    <ligand>
        <name>substrate</name>
    </ligand>
</feature>
<dbReference type="Pfam" id="PF00586">
    <property type="entry name" value="AIRS"/>
    <property type="match status" value="1"/>
</dbReference>
<evidence type="ECO:0000313" key="5">
    <source>
        <dbReference type="EMBL" id="OWS70411.1"/>
    </source>
</evidence>
<keyword evidence="2" id="KW-0547">Nucleotide-binding</keyword>
<dbReference type="NCBIfam" id="TIGR01379">
    <property type="entry name" value="thiL"/>
    <property type="match status" value="1"/>
</dbReference>
<keyword evidence="2" id="KW-0067">ATP-binding</keyword>
<feature type="binding site" evidence="2">
    <location>
        <position position="85"/>
    </location>
    <ligand>
        <name>Mg(2+)</name>
        <dbReference type="ChEBI" id="CHEBI:18420"/>
        <label>2</label>
    </ligand>
</feature>
<comment type="function">
    <text evidence="2">Catalyzes the ATP-dependent phosphorylation of thiamine-monophosphate (TMP) to form thiamine-pyrophosphate (TPP), the active form of vitamin B1.</text>
</comment>
<dbReference type="UniPathway" id="UPA00060">
    <property type="reaction ID" value="UER00142"/>
</dbReference>
<comment type="similarity">
    <text evidence="2">Belongs to the thiamine-monophosphate kinase family.</text>
</comment>
<feature type="binding site" evidence="2">
    <location>
        <position position="271"/>
    </location>
    <ligand>
        <name>substrate</name>
    </ligand>
</feature>
<dbReference type="HAMAP" id="MF_02128">
    <property type="entry name" value="TMP_kinase"/>
    <property type="match status" value="1"/>
</dbReference>
<comment type="miscellaneous">
    <text evidence="2">Reaction mechanism of ThiL seems to utilize a direct, inline transfer of the gamma-phosphate of ATP to TMP rather than a phosphorylated enzyme intermediate.</text>
</comment>
<feature type="binding site" evidence="2">
    <location>
        <position position="85"/>
    </location>
    <ligand>
        <name>Mg(2+)</name>
        <dbReference type="ChEBI" id="CHEBI:18420"/>
        <label>4</label>
    </ligand>
</feature>
<accession>A0A254Q0R3</accession>
<feature type="domain" description="PurM-like C-terminal" evidence="4">
    <location>
        <begin position="163"/>
        <end position="306"/>
    </location>
</feature>
<comment type="caution">
    <text evidence="2">Lacks conserved residue(s) required for the propagation of feature annotation.</text>
</comment>
<dbReference type="GO" id="GO:0009228">
    <property type="term" value="P:thiamine biosynthetic process"/>
    <property type="evidence" value="ECO:0007669"/>
    <property type="project" value="UniProtKB-KW"/>
</dbReference>
<dbReference type="EMBL" id="NGUO01000014">
    <property type="protein sequence ID" value="OWS70411.1"/>
    <property type="molecule type" value="Genomic_DNA"/>
</dbReference>
<dbReference type="CDD" id="cd02194">
    <property type="entry name" value="ThiL"/>
    <property type="match status" value="1"/>
</dbReference>
<feature type="binding site" evidence="2">
    <location>
        <position position="132"/>
    </location>
    <ligand>
        <name>Mg(2+)</name>
        <dbReference type="ChEBI" id="CHEBI:18420"/>
        <label>1</label>
    </ligand>
</feature>
<reference evidence="5 6" key="1">
    <citation type="submission" date="2017-05" db="EMBL/GenBank/DDBJ databases">
        <title>Polynucleobacter sp. MWH-K35W1 isolated from the permanently anoxic monimolimnion of a meromictic lake.</title>
        <authorList>
            <person name="Hahn M.W."/>
        </authorList>
    </citation>
    <scope>NUCLEOTIDE SEQUENCE [LARGE SCALE GENOMIC DNA]</scope>
    <source>
        <strain evidence="5 6">MWH-K35W1</strain>
    </source>
</reference>
<proteinExistence type="inferred from homology"/>
<dbReference type="InterPro" id="IPR006283">
    <property type="entry name" value="ThiL-like"/>
</dbReference>
<dbReference type="GO" id="GO:0009030">
    <property type="term" value="F:thiamine-phosphate kinase activity"/>
    <property type="evidence" value="ECO:0007669"/>
    <property type="project" value="UniProtKB-UniRule"/>
</dbReference>
<dbReference type="PIRSF" id="PIRSF005303">
    <property type="entry name" value="Thiam_monoph_kin"/>
    <property type="match status" value="1"/>
</dbReference>
<dbReference type="InterPro" id="IPR036921">
    <property type="entry name" value="PurM-like_N_sf"/>
</dbReference>
<dbReference type="InterPro" id="IPR010918">
    <property type="entry name" value="PurM-like_C_dom"/>
</dbReference>
<feature type="binding site" evidence="2">
    <location>
        <position position="221"/>
    </location>
    <ligand>
        <name>Mg(2+)</name>
        <dbReference type="ChEBI" id="CHEBI:18420"/>
        <label>3</label>
    </ligand>
</feature>
<dbReference type="SUPFAM" id="SSF55326">
    <property type="entry name" value="PurM N-terminal domain-like"/>
    <property type="match status" value="1"/>
</dbReference>
<dbReference type="Proteomes" id="UP000198104">
    <property type="component" value="Unassembled WGS sequence"/>
</dbReference>
<evidence type="ECO:0000313" key="6">
    <source>
        <dbReference type="Proteomes" id="UP000198104"/>
    </source>
</evidence>
<feature type="binding site" evidence="2">
    <location>
        <position position="57"/>
    </location>
    <ligand>
        <name>Mg(2+)</name>
        <dbReference type="ChEBI" id="CHEBI:18420"/>
        <label>1</label>
    </ligand>
</feature>
<evidence type="ECO:0000259" key="3">
    <source>
        <dbReference type="Pfam" id="PF00586"/>
    </source>
</evidence>
<keyword evidence="2" id="KW-0479">Metal-binding</keyword>
<feature type="binding site" evidence="2">
    <location>
        <begin position="131"/>
        <end position="132"/>
    </location>
    <ligand>
        <name>ATP</name>
        <dbReference type="ChEBI" id="CHEBI:30616"/>
    </ligand>
</feature>
<feature type="binding site" evidence="2">
    <location>
        <position position="40"/>
    </location>
    <ligand>
        <name>Mg(2+)</name>
        <dbReference type="ChEBI" id="CHEBI:18420"/>
        <label>4</label>
    </ligand>
</feature>
<dbReference type="PANTHER" id="PTHR30270:SF0">
    <property type="entry name" value="THIAMINE-MONOPHOSPHATE KINASE"/>
    <property type="match status" value="1"/>
</dbReference>
<feature type="binding site" evidence="2">
    <location>
        <position position="224"/>
    </location>
    <ligand>
        <name>Mg(2+)</name>
        <dbReference type="ChEBI" id="CHEBI:18420"/>
        <label>5</label>
    </ligand>
</feature>
<dbReference type="SUPFAM" id="SSF56042">
    <property type="entry name" value="PurM C-terminal domain-like"/>
    <property type="match status" value="1"/>
</dbReference>
<feature type="binding site" evidence="2">
    <location>
        <position position="85"/>
    </location>
    <ligand>
        <name>Mg(2+)</name>
        <dbReference type="ChEBI" id="CHEBI:18420"/>
        <label>3</label>
    </ligand>
</feature>
<dbReference type="GO" id="GO:0009229">
    <property type="term" value="P:thiamine diphosphate biosynthetic process"/>
    <property type="evidence" value="ECO:0007669"/>
    <property type="project" value="UniProtKB-UniRule"/>
</dbReference>
<name>A0A254Q0R3_9BURK</name>
<comment type="caution">
    <text evidence="5">The sequence shown here is derived from an EMBL/GenBank/DDBJ whole genome shotgun (WGS) entry which is preliminary data.</text>
</comment>
<feature type="binding site" evidence="2">
    <location>
        <position position="57"/>
    </location>
    <ligand>
        <name>Mg(2+)</name>
        <dbReference type="ChEBI" id="CHEBI:18420"/>
        <label>2</label>
    </ligand>
</feature>
<keyword evidence="1 2" id="KW-0784">Thiamine biosynthesis</keyword>
<dbReference type="RefSeq" id="WP_088527992.1">
    <property type="nucleotide sequence ID" value="NZ_NGUO01000014.1"/>
</dbReference>
<dbReference type="GO" id="GO:0000287">
    <property type="term" value="F:magnesium ion binding"/>
    <property type="evidence" value="ECO:0007669"/>
    <property type="project" value="UniProtKB-UniRule"/>
</dbReference>